<proteinExistence type="predicted"/>
<comment type="caution">
    <text evidence="3">The sequence shown here is derived from an EMBL/GenBank/DDBJ whole genome shotgun (WGS) entry which is preliminary data.</text>
</comment>
<name>A0A4Y3M2N4_9PROT</name>
<dbReference type="SMART" id="SM00530">
    <property type="entry name" value="HTH_XRE"/>
    <property type="match status" value="1"/>
</dbReference>
<dbReference type="SUPFAM" id="SSF47413">
    <property type="entry name" value="lambda repressor-like DNA-binding domains"/>
    <property type="match status" value="1"/>
</dbReference>
<evidence type="ECO:0000259" key="2">
    <source>
        <dbReference type="PROSITE" id="PS50943"/>
    </source>
</evidence>
<protein>
    <recommendedName>
        <fullName evidence="2">HTH cro/C1-type domain-containing protein</fullName>
    </recommendedName>
</protein>
<evidence type="ECO:0000313" key="3">
    <source>
        <dbReference type="EMBL" id="GEB02885.1"/>
    </source>
</evidence>
<reference evidence="3 4" key="1">
    <citation type="submission" date="2019-06" db="EMBL/GenBank/DDBJ databases">
        <title>Whole genome shotgun sequence of Gluconobacter roseus NBRC 3990.</title>
        <authorList>
            <person name="Hosoyama A."/>
            <person name="Uohara A."/>
            <person name="Ohji S."/>
            <person name="Ichikawa N."/>
        </authorList>
    </citation>
    <scope>NUCLEOTIDE SEQUENCE [LARGE SCALE GENOMIC DNA]</scope>
    <source>
        <strain evidence="3 4">NBRC 3990</strain>
    </source>
</reference>
<dbReference type="InterPro" id="IPR010982">
    <property type="entry name" value="Lambda_DNA-bd_dom_sf"/>
</dbReference>
<evidence type="ECO:0000256" key="1">
    <source>
        <dbReference type="SAM" id="MobiDB-lite"/>
    </source>
</evidence>
<dbReference type="Gene3D" id="1.10.260.40">
    <property type="entry name" value="lambda repressor-like DNA-binding domains"/>
    <property type="match status" value="1"/>
</dbReference>
<evidence type="ECO:0000313" key="4">
    <source>
        <dbReference type="Proteomes" id="UP000320772"/>
    </source>
</evidence>
<dbReference type="Pfam" id="PF13560">
    <property type="entry name" value="HTH_31"/>
    <property type="match status" value="1"/>
</dbReference>
<keyword evidence="4" id="KW-1185">Reference proteome</keyword>
<dbReference type="Proteomes" id="UP000320772">
    <property type="component" value="Unassembled WGS sequence"/>
</dbReference>
<feature type="region of interest" description="Disordered" evidence="1">
    <location>
        <begin position="1"/>
        <end position="20"/>
    </location>
</feature>
<dbReference type="PROSITE" id="PS50943">
    <property type="entry name" value="HTH_CROC1"/>
    <property type="match status" value="1"/>
</dbReference>
<accession>A0A4Y3M2N4</accession>
<dbReference type="InterPro" id="IPR001387">
    <property type="entry name" value="Cro/C1-type_HTH"/>
</dbReference>
<feature type="domain" description="HTH cro/C1-type" evidence="2">
    <location>
        <begin position="87"/>
        <end position="141"/>
    </location>
</feature>
<sequence length="203" mass="22342">MKTTIQLGLGQKWTSPPVAEEGSGDVREIIILGAGRVGFRIEGQSLAPTHVSETAFRAWIKETEAKLTKDAIPPAQLSPGLELGRRIRLLREMAGLSQRQLAEKVGISRSAVAFWETGRSGHVGKHLGSLAQVLGVEPEVLLTGMAYKAIQETLTPDENTMLMLYRQLDPLIKLQAQKWIERRVRHTADEAQSIKTPDQSKSA</sequence>
<dbReference type="CDD" id="cd00093">
    <property type="entry name" value="HTH_XRE"/>
    <property type="match status" value="1"/>
</dbReference>
<dbReference type="EMBL" id="BJLY01000001">
    <property type="protein sequence ID" value="GEB02885.1"/>
    <property type="molecule type" value="Genomic_DNA"/>
</dbReference>
<dbReference type="GO" id="GO:0003677">
    <property type="term" value="F:DNA binding"/>
    <property type="evidence" value="ECO:0007669"/>
    <property type="project" value="InterPro"/>
</dbReference>
<gene>
    <name evidence="3" type="ORF">GRO01_04610</name>
</gene>
<organism evidence="3 4">
    <name type="scientific">Gluconobacter roseus NBRC 3990</name>
    <dbReference type="NCBI Taxonomy" id="1307950"/>
    <lineage>
        <taxon>Bacteria</taxon>
        <taxon>Pseudomonadati</taxon>
        <taxon>Pseudomonadota</taxon>
        <taxon>Alphaproteobacteria</taxon>
        <taxon>Acetobacterales</taxon>
        <taxon>Acetobacteraceae</taxon>
        <taxon>Gluconobacter</taxon>
    </lineage>
</organism>
<dbReference type="AlphaFoldDB" id="A0A4Y3M2N4"/>